<dbReference type="STRING" id="1156417.Y919_03505"/>
<dbReference type="Gene3D" id="3.40.50.1980">
    <property type="entry name" value="Nitrogenase molybdenum iron protein domain"/>
    <property type="match status" value="2"/>
</dbReference>
<dbReference type="Proteomes" id="UP000029622">
    <property type="component" value="Unassembled WGS sequence"/>
</dbReference>
<accession>A0A096BJ66</accession>
<dbReference type="InterPro" id="IPR002491">
    <property type="entry name" value="ABC_transptr_periplasmic_BD"/>
</dbReference>
<gene>
    <name evidence="4" type="ORF">Y919_03505</name>
</gene>
<dbReference type="Pfam" id="PF01497">
    <property type="entry name" value="Peripla_BP_2"/>
    <property type="match status" value="1"/>
</dbReference>
<reference evidence="4 5" key="1">
    <citation type="submission" date="2013-12" db="EMBL/GenBank/DDBJ databases">
        <title>Draft genome sequence of Caloranaerobacter sp. H53214.</title>
        <authorList>
            <person name="Jiang L.J."/>
            <person name="Shao Z.Z."/>
            <person name="Long M.N."/>
        </authorList>
    </citation>
    <scope>NUCLEOTIDE SEQUENCE [LARGE SCALE GENOMIC DNA]</scope>
    <source>
        <strain evidence="4 5">H53214</strain>
    </source>
</reference>
<dbReference type="PROSITE" id="PS50983">
    <property type="entry name" value="FE_B12_PBP"/>
    <property type="match status" value="1"/>
</dbReference>
<dbReference type="AlphaFoldDB" id="A0A096BJ66"/>
<sequence>MKKILSIFLVITLLSSILIGCNNTEQLNKDVKVEQDADKNVNEEENKKIVILDAKGKEVVFDKMPEKIVPISYSIALVMHGLGIEIEAMTSTKRPLPDELKNIPKVGSPMRPDIERILAIQPDVVIMSPRFLEKHKQTFEEHNIKYLALKNDTYQDTKKLIRDIGEAFGAKERAKQILNEFKKREEIIMDKIKGKKAPKVMIIHGAQGTFTLARDITFTGSLVKMLGGINVTESIPFEENLGAYIPFSQEKVVEMNPDVILRISHGDSEQTRKIFEHEFNTNPVWKEINAVKNGRVYDLDNTLFFANPGLKSIDSLEYIAEILYFKEDAEGGNR</sequence>
<dbReference type="InterPro" id="IPR050902">
    <property type="entry name" value="ABC_Transporter_SBP"/>
</dbReference>
<comment type="similarity">
    <text evidence="1">Belongs to the bacterial solute-binding protein 8 family.</text>
</comment>
<name>A0A096BJ66_9FIRM</name>
<evidence type="ECO:0000259" key="3">
    <source>
        <dbReference type="PROSITE" id="PS50983"/>
    </source>
</evidence>
<feature type="signal peptide" evidence="2">
    <location>
        <begin position="1"/>
        <end position="20"/>
    </location>
</feature>
<keyword evidence="2" id="KW-0732">Signal</keyword>
<evidence type="ECO:0000313" key="4">
    <source>
        <dbReference type="EMBL" id="KGG80907.1"/>
    </source>
</evidence>
<feature type="domain" description="Fe/B12 periplasmic-binding" evidence="3">
    <location>
        <begin position="67"/>
        <end position="327"/>
    </location>
</feature>
<evidence type="ECO:0000256" key="1">
    <source>
        <dbReference type="ARBA" id="ARBA00008814"/>
    </source>
</evidence>
<evidence type="ECO:0000313" key="5">
    <source>
        <dbReference type="Proteomes" id="UP000029622"/>
    </source>
</evidence>
<dbReference type="EMBL" id="AZTB01000011">
    <property type="protein sequence ID" value="KGG80907.1"/>
    <property type="molecule type" value="Genomic_DNA"/>
</dbReference>
<dbReference type="SUPFAM" id="SSF53807">
    <property type="entry name" value="Helical backbone' metal receptor"/>
    <property type="match status" value="1"/>
</dbReference>
<dbReference type="PANTHER" id="PTHR30535:SF36">
    <property type="entry name" value="HIGH-AFFINITY HEME UPTAKE SYSTEM PROTEIN ISDE"/>
    <property type="match status" value="1"/>
</dbReference>
<comment type="caution">
    <text evidence="4">The sequence shown here is derived from an EMBL/GenBank/DDBJ whole genome shotgun (WGS) entry which is preliminary data.</text>
</comment>
<dbReference type="GO" id="GO:0071281">
    <property type="term" value="P:cellular response to iron ion"/>
    <property type="evidence" value="ECO:0007669"/>
    <property type="project" value="TreeGrafter"/>
</dbReference>
<dbReference type="PROSITE" id="PS51257">
    <property type="entry name" value="PROKAR_LIPOPROTEIN"/>
    <property type="match status" value="1"/>
</dbReference>
<evidence type="ECO:0000256" key="2">
    <source>
        <dbReference type="SAM" id="SignalP"/>
    </source>
</evidence>
<dbReference type="RefSeq" id="WP_035162455.1">
    <property type="nucleotide sequence ID" value="NZ_AZTB01000011.1"/>
</dbReference>
<dbReference type="PANTHER" id="PTHR30535">
    <property type="entry name" value="VITAMIN B12-BINDING PROTEIN"/>
    <property type="match status" value="1"/>
</dbReference>
<organism evidence="4 5">
    <name type="scientific">Caloranaerobacter azorensis H53214</name>
    <dbReference type="NCBI Taxonomy" id="1156417"/>
    <lineage>
        <taxon>Bacteria</taxon>
        <taxon>Bacillati</taxon>
        <taxon>Bacillota</taxon>
        <taxon>Tissierellia</taxon>
        <taxon>Tissierellales</taxon>
        <taxon>Thermohalobacteraceae</taxon>
        <taxon>Caloranaerobacter</taxon>
    </lineage>
</organism>
<proteinExistence type="inferred from homology"/>
<feature type="chain" id="PRO_5038368181" description="Fe/B12 periplasmic-binding domain-containing protein" evidence="2">
    <location>
        <begin position="21"/>
        <end position="334"/>
    </location>
</feature>
<protein>
    <recommendedName>
        <fullName evidence="3">Fe/B12 periplasmic-binding domain-containing protein</fullName>
    </recommendedName>
</protein>